<proteinExistence type="predicted"/>
<dbReference type="Proteomes" id="UP000257139">
    <property type="component" value="Chromosome CBM2594_a"/>
</dbReference>
<dbReference type="RefSeq" id="WP_012352912.1">
    <property type="nucleotide sequence ID" value="NZ_CBCRZP010000009.1"/>
</dbReference>
<dbReference type="AlphaFoldDB" id="A0A375G3I6"/>
<dbReference type="OMA" id="YVMTDAQ"/>
<sequence length="211" mass="22314">MRAWFTIASRCAAVAALIALTGCAHPIQIATDKSAPAAPAQKKVDKNIGFVIPDPLLAKEVITPGGGGDKVSYLPYRDLEVPLYSTLSNVFANATKLKASDDRAAIDKAQLAYILTPEISTDSSSDSAFTWPPTRFTVNLTCTVTDLSGKVVFKKVVSGQGNAEFSEFKSNFALSAQRASENMLSNLQKALSEAPEFSSALQPAAAVATAR</sequence>
<accession>A0A375G3I6</accession>
<comment type="caution">
    <text evidence="1">The sequence shown here is derived from an EMBL/GenBank/DDBJ whole genome shotgun (WGS) entry which is preliminary data.</text>
</comment>
<gene>
    <name evidence="1" type="ORF">CBM2594_A70077</name>
</gene>
<reference evidence="1" key="1">
    <citation type="submission" date="2018-01" db="EMBL/GenBank/DDBJ databases">
        <authorList>
            <person name="Clerissi C."/>
        </authorList>
    </citation>
    <scope>NUCLEOTIDE SEQUENCE [LARGE SCALE GENOMIC DNA]</scope>
    <source>
        <strain evidence="1">Cupriavidus taiwanensis STM 6021</strain>
    </source>
</reference>
<evidence type="ECO:0000313" key="1">
    <source>
        <dbReference type="EMBL" id="SPC15512.1"/>
    </source>
</evidence>
<dbReference type="GeneID" id="29762153"/>
<dbReference type="PROSITE" id="PS51257">
    <property type="entry name" value="PROKAR_LIPOPROTEIN"/>
    <property type="match status" value="1"/>
</dbReference>
<organism evidence="1">
    <name type="scientific">Cupriavidus taiwanensis</name>
    <dbReference type="NCBI Taxonomy" id="164546"/>
    <lineage>
        <taxon>Bacteria</taxon>
        <taxon>Pseudomonadati</taxon>
        <taxon>Pseudomonadota</taxon>
        <taxon>Betaproteobacteria</taxon>
        <taxon>Burkholderiales</taxon>
        <taxon>Burkholderiaceae</taxon>
        <taxon>Cupriavidus</taxon>
    </lineage>
</organism>
<protein>
    <submittedName>
        <fullName evidence="1">Putative lipoprotein</fullName>
    </submittedName>
</protein>
<name>A0A375G3I6_9BURK</name>
<dbReference type="EMBL" id="OGUU01000011">
    <property type="protein sequence ID" value="SPC15512.1"/>
    <property type="molecule type" value="Genomic_DNA"/>
</dbReference>
<keyword evidence="1" id="KW-0449">Lipoprotein</keyword>